<dbReference type="InterPro" id="IPR016181">
    <property type="entry name" value="Acyl_CoA_acyltransferase"/>
</dbReference>
<evidence type="ECO:0000259" key="2">
    <source>
        <dbReference type="PROSITE" id="PS51729"/>
    </source>
</evidence>
<dbReference type="OrthoDB" id="9793389at2"/>
<protein>
    <submittedName>
        <fullName evidence="3">Uncharacterized protein</fullName>
    </submittedName>
</protein>
<proteinExistence type="predicted"/>
<accession>A0A0R2APD6</accession>
<evidence type="ECO:0000313" key="3">
    <source>
        <dbReference type="EMBL" id="KRM67604.1"/>
    </source>
</evidence>
<reference evidence="3 4" key="1">
    <citation type="journal article" date="2015" name="Genome Announc.">
        <title>Expanding the biotechnology potential of lactobacilli through comparative genomics of 213 strains and associated genera.</title>
        <authorList>
            <person name="Sun Z."/>
            <person name="Harris H.M."/>
            <person name="McCann A."/>
            <person name="Guo C."/>
            <person name="Argimon S."/>
            <person name="Zhang W."/>
            <person name="Yang X."/>
            <person name="Jeffery I.B."/>
            <person name="Cooney J.C."/>
            <person name="Kagawa T.F."/>
            <person name="Liu W."/>
            <person name="Song Y."/>
            <person name="Salvetti E."/>
            <person name="Wrobel A."/>
            <person name="Rasinkangas P."/>
            <person name="Parkhill J."/>
            <person name="Rea M.C."/>
            <person name="O'Sullivan O."/>
            <person name="Ritari J."/>
            <person name="Douillard F.P."/>
            <person name="Paul Ross R."/>
            <person name="Yang R."/>
            <person name="Briner A.E."/>
            <person name="Felis G.E."/>
            <person name="de Vos W.M."/>
            <person name="Barrangou R."/>
            <person name="Klaenhammer T.R."/>
            <person name="Caufield P.W."/>
            <person name="Cui Y."/>
            <person name="Zhang H."/>
            <person name="O'Toole P.W."/>
        </authorList>
    </citation>
    <scope>NUCLEOTIDE SEQUENCE [LARGE SCALE GENOMIC DNA]</scope>
    <source>
        <strain evidence="3 4">DSM 23829</strain>
    </source>
</reference>
<comment type="caution">
    <text evidence="3">The sequence shown here is derived from an EMBL/GenBank/DDBJ whole genome shotgun (WGS) entry which is preliminary data.</text>
</comment>
<dbReference type="InterPro" id="IPR045057">
    <property type="entry name" value="Gcn5-rel_NAT"/>
</dbReference>
<dbReference type="PANTHER" id="PTHR31435">
    <property type="entry name" value="PROTEIN NATD1"/>
    <property type="match status" value="1"/>
</dbReference>
<dbReference type="Proteomes" id="UP000052012">
    <property type="component" value="Unassembled WGS sequence"/>
</dbReference>
<name>A0A0R2APD6_9LACO</name>
<dbReference type="PATRIC" id="fig|1423781.4.peg.780"/>
<dbReference type="InterPro" id="IPR000182">
    <property type="entry name" value="GNAT_dom"/>
</dbReference>
<dbReference type="PANTHER" id="PTHR31435:SF9">
    <property type="entry name" value="PROTEIN NATD1"/>
    <property type="match status" value="1"/>
</dbReference>
<dbReference type="PROSITE" id="PS51186">
    <property type="entry name" value="GNAT"/>
    <property type="match status" value="1"/>
</dbReference>
<sequence>MDFSYEPGRFYMQNDNELIAEIKFEINNNVLSINHTFVNNNYRGKGIARKLILKVISYAQQHNLLIKPVCSYAVKFFEHTDKYNALLV</sequence>
<dbReference type="InterPro" id="IPR031165">
    <property type="entry name" value="GNAT_YJDJ"/>
</dbReference>
<dbReference type="SUPFAM" id="SSF55729">
    <property type="entry name" value="Acyl-CoA N-acyltransferases (Nat)"/>
    <property type="match status" value="1"/>
</dbReference>
<dbReference type="STRING" id="1423781.FD06_GL000756"/>
<dbReference type="EMBL" id="AYYQ01000036">
    <property type="protein sequence ID" value="KRM67604.1"/>
    <property type="molecule type" value="Genomic_DNA"/>
</dbReference>
<evidence type="ECO:0000259" key="1">
    <source>
        <dbReference type="PROSITE" id="PS51186"/>
    </source>
</evidence>
<dbReference type="AlphaFoldDB" id="A0A0R2APD6"/>
<keyword evidence="4" id="KW-1185">Reference proteome</keyword>
<dbReference type="Gene3D" id="3.40.630.30">
    <property type="match status" value="1"/>
</dbReference>
<evidence type="ECO:0000313" key="4">
    <source>
        <dbReference type="Proteomes" id="UP000052012"/>
    </source>
</evidence>
<dbReference type="CDD" id="cd04301">
    <property type="entry name" value="NAT_SF"/>
    <property type="match status" value="1"/>
</dbReference>
<dbReference type="GO" id="GO:0016747">
    <property type="term" value="F:acyltransferase activity, transferring groups other than amino-acyl groups"/>
    <property type="evidence" value="ECO:0007669"/>
    <property type="project" value="InterPro"/>
</dbReference>
<dbReference type="Pfam" id="PF14542">
    <property type="entry name" value="Acetyltransf_CG"/>
    <property type="match status" value="1"/>
</dbReference>
<feature type="domain" description="N-acetyltransferase" evidence="1">
    <location>
        <begin position="1"/>
        <end position="88"/>
    </location>
</feature>
<gene>
    <name evidence="3" type="ORF">FD06_GL000756</name>
</gene>
<feature type="domain" description="N-acetyltransferase" evidence="2">
    <location>
        <begin position="2"/>
        <end position="88"/>
    </location>
</feature>
<dbReference type="RefSeq" id="WP_054658517.1">
    <property type="nucleotide sequence ID" value="NZ_AYYQ01000036.1"/>
</dbReference>
<organism evidence="3 4">
    <name type="scientific">Apilactobacillus ozensis DSM 23829 = JCM 17196</name>
    <dbReference type="NCBI Taxonomy" id="1423781"/>
    <lineage>
        <taxon>Bacteria</taxon>
        <taxon>Bacillati</taxon>
        <taxon>Bacillota</taxon>
        <taxon>Bacilli</taxon>
        <taxon>Lactobacillales</taxon>
        <taxon>Lactobacillaceae</taxon>
        <taxon>Apilactobacillus</taxon>
    </lineage>
</organism>
<dbReference type="PROSITE" id="PS51729">
    <property type="entry name" value="GNAT_YJDJ"/>
    <property type="match status" value="1"/>
</dbReference>